<evidence type="ECO:0000256" key="5">
    <source>
        <dbReference type="ARBA" id="ARBA00022989"/>
    </source>
</evidence>
<proteinExistence type="predicted"/>
<keyword evidence="6 7" id="KW-0472">Membrane</keyword>
<comment type="subcellular location">
    <subcellularLocation>
        <location evidence="1">Cell membrane</location>
        <topology evidence="1">Multi-pass membrane protein</topology>
    </subcellularLocation>
</comment>
<dbReference type="InterPro" id="IPR025937">
    <property type="entry name" value="PDGLE_dom"/>
</dbReference>
<evidence type="ECO:0000256" key="7">
    <source>
        <dbReference type="SAM" id="Phobius"/>
    </source>
</evidence>
<feature type="transmembrane region" description="Helical" evidence="7">
    <location>
        <begin position="69"/>
        <end position="98"/>
    </location>
</feature>
<evidence type="ECO:0000256" key="6">
    <source>
        <dbReference type="ARBA" id="ARBA00023136"/>
    </source>
</evidence>
<gene>
    <name evidence="9" type="primary">nikMN</name>
    <name evidence="9" type="ORF">Mal52_50450</name>
</gene>
<reference evidence="9 10" key="1">
    <citation type="submission" date="2019-02" db="EMBL/GenBank/DDBJ databases">
        <title>Deep-cultivation of Planctomycetes and their phenomic and genomic characterization uncovers novel biology.</title>
        <authorList>
            <person name="Wiegand S."/>
            <person name="Jogler M."/>
            <person name="Boedeker C."/>
            <person name="Pinto D."/>
            <person name="Vollmers J."/>
            <person name="Rivas-Marin E."/>
            <person name="Kohn T."/>
            <person name="Peeters S.H."/>
            <person name="Heuer A."/>
            <person name="Rast P."/>
            <person name="Oberbeckmann S."/>
            <person name="Bunk B."/>
            <person name="Jeske O."/>
            <person name="Meyerdierks A."/>
            <person name="Storesund J.E."/>
            <person name="Kallscheuer N."/>
            <person name="Luecker S."/>
            <person name="Lage O.M."/>
            <person name="Pohl T."/>
            <person name="Merkel B.J."/>
            <person name="Hornburger P."/>
            <person name="Mueller R.-W."/>
            <person name="Bruemmer F."/>
            <person name="Labrenz M."/>
            <person name="Spormann A.M."/>
            <person name="Op den Camp H."/>
            <person name="Overmann J."/>
            <person name="Amann R."/>
            <person name="Jetten M.S.M."/>
            <person name="Mascher T."/>
            <person name="Medema M.H."/>
            <person name="Devos D.P."/>
            <person name="Kaster A.-K."/>
            <person name="Ovreas L."/>
            <person name="Rohde M."/>
            <person name="Galperin M.Y."/>
            <person name="Jogler C."/>
        </authorList>
    </citation>
    <scope>NUCLEOTIDE SEQUENCE [LARGE SCALE GENOMIC DNA]</scope>
    <source>
        <strain evidence="9 10">Mal52</strain>
    </source>
</reference>
<keyword evidence="3" id="KW-1003">Cell membrane</keyword>
<dbReference type="EMBL" id="CP036276">
    <property type="protein sequence ID" value="QDU46524.1"/>
    <property type="molecule type" value="Genomic_DNA"/>
</dbReference>
<feature type="transmembrane region" description="Helical" evidence="7">
    <location>
        <begin position="104"/>
        <end position="126"/>
    </location>
</feature>
<evidence type="ECO:0000256" key="1">
    <source>
        <dbReference type="ARBA" id="ARBA00004651"/>
    </source>
</evidence>
<dbReference type="Proteomes" id="UP000319383">
    <property type="component" value="Chromosome"/>
</dbReference>
<feature type="transmembrane region" description="Helical" evidence="7">
    <location>
        <begin position="300"/>
        <end position="320"/>
    </location>
</feature>
<evidence type="ECO:0000259" key="8">
    <source>
        <dbReference type="Pfam" id="PF13190"/>
    </source>
</evidence>
<protein>
    <submittedName>
        <fullName evidence="9">Fused nickel transport protein NikMN</fullName>
    </submittedName>
</protein>
<dbReference type="Pfam" id="PF13190">
    <property type="entry name" value="PDGLE"/>
    <property type="match status" value="1"/>
</dbReference>
<keyword evidence="2" id="KW-0813">Transport</keyword>
<dbReference type="KEGG" id="sdyn:Mal52_50450"/>
<feature type="transmembrane region" description="Helical" evidence="7">
    <location>
        <begin position="12"/>
        <end position="28"/>
    </location>
</feature>
<feature type="domain" description="PDGLE" evidence="8">
    <location>
        <begin position="234"/>
        <end position="324"/>
    </location>
</feature>
<feature type="transmembrane region" description="Helical" evidence="7">
    <location>
        <begin position="176"/>
        <end position="202"/>
    </location>
</feature>
<dbReference type="RefSeq" id="WP_145379027.1">
    <property type="nucleotide sequence ID" value="NZ_CP036276.1"/>
</dbReference>
<dbReference type="AlphaFoldDB" id="A0A517ZVL2"/>
<organism evidence="9 10">
    <name type="scientific">Symmachiella dynata</name>
    <dbReference type="NCBI Taxonomy" id="2527995"/>
    <lineage>
        <taxon>Bacteria</taxon>
        <taxon>Pseudomonadati</taxon>
        <taxon>Planctomycetota</taxon>
        <taxon>Planctomycetia</taxon>
        <taxon>Planctomycetales</taxon>
        <taxon>Planctomycetaceae</taxon>
        <taxon>Symmachiella</taxon>
    </lineage>
</organism>
<dbReference type="Pfam" id="PF01891">
    <property type="entry name" value="CbiM"/>
    <property type="match status" value="1"/>
</dbReference>
<keyword evidence="10" id="KW-1185">Reference proteome</keyword>
<name>A0A517ZVL2_9PLAN</name>
<feature type="transmembrane region" description="Helical" evidence="7">
    <location>
        <begin position="138"/>
        <end position="164"/>
    </location>
</feature>
<dbReference type="GO" id="GO:0005886">
    <property type="term" value="C:plasma membrane"/>
    <property type="evidence" value="ECO:0007669"/>
    <property type="project" value="UniProtKB-SubCell"/>
</dbReference>
<evidence type="ECO:0000313" key="10">
    <source>
        <dbReference type="Proteomes" id="UP000319383"/>
    </source>
</evidence>
<evidence type="ECO:0000256" key="4">
    <source>
        <dbReference type="ARBA" id="ARBA00022692"/>
    </source>
</evidence>
<dbReference type="PANTHER" id="PTHR34229:SF1">
    <property type="entry name" value="METAL TRANSPORT PROTEIN HI_1621-RELATED"/>
    <property type="match status" value="1"/>
</dbReference>
<dbReference type="InterPro" id="IPR002751">
    <property type="entry name" value="CbiM/NikMN"/>
</dbReference>
<keyword evidence="4 7" id="KW-0812">Transmembrane</keyword>
<evidence type="ECO:0000313" key="9">
    <source>
        <dbReference type="EMBL" id="QDU46524.1"/>
    </source>
</evidence>
<sequence>MHIADGIISPEVCAGMAVASAGAVGFSLRQLKKTETTKTIPLTGMMGALVFAGQMVNFPLVVAPVSGHLLGGVLASVILGPWAGCLVVTLVLVVQWALFADGGMVALGVNVFNMGVVGALGGYAVYAGLRRWMPSPRGTITSAIIAAWLSVLAASTMFCLEFALSGHRDYSLPNLFALMTTFHSLIGLGEALITGFVLSVVLDQRPDLVYGQPSLDIMETEPPRRSWQATPLRTAVIGLMIALAVAGFLAPFASGYSDGLEAVAEKMGFDAQVDADPQVLVLDEYQVPLGSEESWFMSKLSVSIAGIGGTLAVFAIALLLGRGLKPGAEAGHAT</sequence>
<feature type="transmembrane region" description="Helical" evidence="7">
    <location>
        <begin position="234"/>
        <end position="253"/>
    </location>
</feature>
<keyword evidence="5 7" id="KW-1133">Transmembrane helix</keyword>
<evidence type="ECO:0000256" key="2">
    <source>
        <dbReference type="ARBA" id="ARBA00022448"/>
    </source>
</evidence>
<accession>A0A517ZVL2</accession>
<feature type="transmembrane region" description="Helical" evidence="7">
    <location>
        <begin position="40"/>
        <end position="62"/>
    </location>
</feature>
<dbReference type="Gene3D" id="1.10.1760.20">
    <property type="match status" value="1"/>
</dbReference>
<dbReference type="GO" id="GO:0000041">
    <property type="term" value="P:transition metal ion transport"/>
    <property type="evidence" value="ECO:0007669"/>
    <property type="project" value="InterPro"/>
</dbReference>
<dbReference type="PANTHER" id="PTHR34229">
    <property type="entry name" value="METAL TRANSPORT PROTEIN HI_1621-RELATED"/>
    <property type="match status" value="1"/>
</dbReference>
<evidence type="ECO:0000256" key="3">
    <source>
        <dbReference type="ARBA" id="ARBA00022475"/>
    </source>
</evidence>